<organism evidence="2 3">
    <name type="scientific">Amanita muscaria (strain Koide BX008)</name>
    <dbReference type="NCBI Taxonomy" id="946122"/>
    <lineage>
        <taxon>Eukaryota</taxon>
        <taxon>Fungi</taxon>
        <taxon>Dikarya</taxon>
        <taxon>Basidiomycota</taxon>
        <taxon>Agaricomycotina</taxon>
        <taxon>Agaricomycetes</taxon>
        <taxon>Agaricomycetidae</taxon>
        <taxon>Agaricales</taxon>
        <taxon>Pluteineae</taxon>
        <taxon>Amanitaceae</taxon>
        <taxon>Amanita</taxon>
    </lineage>
</organism>
<dbReference type="Pfam" id="PF12937">
    <property type="entry name" value="F-box-like"/>
    <property type="match status" value="1"/>
</dbReference>
<dbReference type="InterPro" id="IPR001810">
    <property type="entry name" value="F-box_dom"/>
</dbReference>
<evidence type="ECO:0000313" key="2">
    <source>
        <dbReference type="EMBL" id="KIL66435.1"/>
    </source>
</evidence>
<keyword evidence="3" id="KW-1185">Reference proteome</keyword>
<dbReference type="InParanoid" id="A0A0C2SSW2"/>
<protein>
    <recommendedName>
        <fullName evidence="1">F-box domain-containing protein</fullName>
    </recommendedName>
</protein>
<dbReference type="Proteomes" id="UP000054549">
    <property type="component" value="Unassembled WGS sequence"/>
</dbReference>
<dbReference type="OrthoDB" id="3042049at2759"/>
<dbReference type="EMBL" id="KN818236">
    <property type="protein sequence ID" value="KIL66435.1"/>
    <property type="molecule type" value="Genomic_DNA"/>
</dbReference>
<evidence type="ECO:0000313" key="3">
    <source>
        <dbReference type="Proteomes" id="UP000054549"/>
    </source>
</evidence>
<proteinExistence type="predicted"/>
<gene>
    <name evidence="2" type="ORF">M378DRAFT_75097</name>
</gene>
<accession>A0A0C2SSW2</accession>
<evidence type="ECO:0000259" key="1">
    <source>
        <dbReference type="Pfam" id="PF12937"/>
    </source>
</evidence>
<feature type="domain" description="F-box" evidence="1">
    <location>
        <begin position="24"/>
        <end position="75"/>
    </location>
</feature>
<feature type="non-terminal residue" evidence="2">
    <location>
        <position position="76"/>
    </location>
</feature>
<dbReference type="HOGENOM" id="CLU_018544_6_1_1"/>
<dbReference type="STRING" id="946122.A0A0C2SSW2"/>
<dbReference type="Gene3D" id="1.20.1280.50">
    <property type="match status" value="1"/>
</dbReference>
<name>A0A0C2SSW2_AMAMK</name>
<dbReference type="AlphaFoldDB" id="A0A0C2SSW2"/>
<sequence length="76" mass="8893">MLREEAERLEVQIQRLDIALAPHNKLPPEMLRRIFELCCEEPAHIPAQNGIYTISHVCSLWRQIALRTPEFWANVS</sequence>
<reference evidence="2 3" key="1">
    <citation type="submission" date="2014-04" db="EMBL/GenBank/DDBJ databases">
        <title>Evolutionary Origins and Diversification of the Mycorrhizal Mutualists.</title>
        <authorList>
            <consortium name="DOE Joint Genome Institute"/>
            <consortium name="Mycorrhizal Genomics Consortium"/>
            <person name="Kohler A."/>
            <person name="Kuo A."/>
            <person name="Nagy L.G."/>
            <person name="Floudas D."/>
            <person name="Copeland A."/>
            <person name="Barry K.W."/>
            <person name="Cichocki N."/>
            <person name="Veneault-Fourrey C."/>
            <person name="LaButti K."/>
            <person name="Lindquist E.A."/>
            <person name="Lipzen A."/>
            <person name="Lundell T."/>
            <person name="Morin E."/>
            <person name="Murat C."/>
            <person name="Riley R."/>
            <person name="Ohm R."/>
            <person name="Sun H."/>
            <person name="Tunlid A."/>
            <person name="Henrissat B."/>
            <person name="Grigoriev I.V."/>
            <person name="Hibbett D.S."/>
            <person name="Martin F."/>
        </authorList>
    </citation>
    <scope>NUCLEOTIDE SEQUENCE [LARGE SCALE GENOMIC DNA]</scope>
    <source>
        <strain evidence="2 3">Koide BX008</strain>
    </source>
</reference>